<dbReference type="Proteomes" id="UP000467700">
    <property type="component" value="Unassembled WGS sequence"/>
</dbReference>
<dbReference type="Pfam" id="PF00385">
    <property type="entry name" value="Chromo"/>
    <property type="match status" value="1"/>
</dbReference>
<evidence type="ECO:0000256" key="1">
    <source>
        <dbReference type="SAM" id="MobiDB-lite"/>
    </source>
</evidence>
<dbReference type="InterPro" id="IPR040684">
    <property type="entry name" value="HMUDK_hel"/>
</dbReference>
<feature type="region of interest" description="Disordered" evidence="1">
    <location>
        <begin position="399"/>
        <end position="418"/>
    </location>
</feature>
<feature type="domain" description="Chromo" evidence="2">
    <location>
        <begin position="445"/>
        <end position="500"/>
    </location>
</feature>
<reference evidence="3 4" key="1">
    <citation type="submission" date="2020-01" db="EMBL/GenBank/DDBJ databases">
        <authorList>
            <person name="Gupta K D."/>
        </authorList>
    </citation>
    <scope>NUCLEOTIDE SEQUENCE [LARGE SCALE GENOMIC DNA]</scope>
</reference>
<dbReference type="SUPFAM" id="SSF54160">
    <property type="entry name" value="Chromo domain-like"/>
    <property type="match status" value="1"/>
</dbReference>
<dbReference type="InterPro" id="IPR023780">
    <property type="entry name" value="Chromo_domain"/>
</dbReference>
<keyword evidence="4" id="KW-1185">Reference proteome</keyword>
<dbReference type="EMBL" id="CACVBS010000036">
    <property type="protein sequence ID" value="CAA7262619.1"/>
    <property type="molecule type" value="Genomic_DNA"/>
</dbReference>
<dbReference type="Gene3D" id="2.40.50.40">
    <property type="match status" value="1"/>
</dbReference>
<evidence type="ECO:0000313" key="4">
    <source>
        <dbReference type="Proteomes" id="UP000467700"/>
    </source>
</evidence>
<dbReference type="PROSITE" id="PS50013">
    <property type="entry name" value="CHROMO_2"/>
    <property type="match status" value="1"/>
</dbReference>
<feature type="compositionally biased region" description="Basic residues" evidence="1">
    <location>
        <begin position="399"/>
        <end position="416"/>
    </location>
</feature>
<accession>A0A8S0XHG5</accession>
<evidence type="ECO:0000313" key="3">
    <source>
        <dbReference type="EMBL" id="CAA7262619.1"/>
    </source>
</evidence>
<comment type="caution">
    <text evidence="3">The sequence shown here is derived from an EMBL/GenBank/DDBJ whole genome shotgun (WGS) entry which is preliminary data.</text>
</comment>
<dbReference type="InterPro" id="IPR016197">
    <property type="entry name" value="Chromo-like_dom_sf"/>
</dbReference>
<dbReference type="SMART" id="SM00298">
    <property type="entry name" value="CHROMO"/>
    <property type="match status" value="1"/>
</dbReference>
<feature type="region of interest" description="Disordered" evidence="1">
    <location>
        <begin position="1"/>
        <end position="76"/>
    </location>
</feature>
<sequence length="500" mass="57307">MPVKRSIDDYSEGEDTTYDTKRARRQSARTRRKSGISCDSSFPSPTSSDTTPGFQTRSDCSAARQSLREDSEESSDSEIIFVEAPVLVKKGKTVEKHFSDSITISGKTLHPTVAFDTFWRFAAERKAIDDRRRAGLPAPWTKDIIMQKYFFCNTFRVLDKGCQFLIKEVIEKGSQDPEEVVFRVILFNTFTKIETWELLDRELGPLKWSTYNRAEYRKVLSRAVACGMTLYTGAYIKPAPHFGESTNYANHLCFLETLMDSKLASRLLVAPYMADVYEYIYSFPSMGPFSTYQLMLCLSYTNVLNFNSNDFVISGPGSISGLKKIFGKSMDGHRDDLVFHQDVMRYFVESQDFHFRRLGLEFSGLGPKRLPMDLADIEHTLCEVDKYCRAAHPQLKGKRTNMHRLHQPSSPPKRHPAVLPKAWTHPARRTPRIRPQKVLVLEKRYEIERIADDELVGGVRKFLVYWKGYPASDATWEFESSLVHDAPGAVKDYLSKPNKR</sequence>
<feature type="compositionally biased region" description="Basic residues" evidence="1">
    <location>
        <begin position="22"/>
        <end position="34"/>
    </location>
</feature>
<proteinExistence type="predicted"/>
<dbReference type="OrthoDB" id="433924at2759"/>
<feature type="compositionally biased region" description="Low complexity" evidence="1">
    <location>
        <begin position="37"/>
        <end position="52"/>
    </location>
</feature>
<dbReference type="InterPro" id="IPR000953">
    <property type="entry name" value="Chromo/chromo_shadow_dom"/>
</dbReference>
<evidence type="ECO:0000259" key="2">
    <source>
        <dbReference type="PROSITE" id="PS50013"/>
    </source>
</evidence>
<dbReference type="GO" id="GO:0006338">
    <property type="term" value="P:chromatin remodeling"/>
    <property type="evidence" value="ECO:0007669"/>
    <property type="project" value="UniProtKB-ARBA"/>
</dbReference>
<gene>
    <name evidence="3" type="ORF">AAE3_LOCUS4975</name>
</gene>
<organism evidence="3 4">
    <name type="scientific">Cyclocybe aegerita</name>
    <name type="common">Black poplar mushroom</name>
    <name type="synonym">Agrocybe aegerita</name>
    <dbReference type="NCBI Taxonomy" id="1973307"/>
    <lineage>
        <taxon>Eukaryota</taxon>
        <taxon>Fungi</taxon>
        <taxon>Dikarya</taxon>
        <taxon>Basidiomycota</taxon>
        <taxon>Agaricomycotina</taxon>
        <taxon>Agaricomycetes</taxon>
        <taxon>Agaricomycetidae</taxon>
        <taxon>Agaricales</taxon>
        <taxon>Agaricineae</taxon>
        <taxon>Bolbitiaceae</taxon>
        <taxon>Cyclocybe</taxon>
    </lineage>
</organism>
<dbReference type="Pfam" id="PF18723">
    <property type="entry name" value="HMUDK_hel"/>
    <property type="match status" value="1"/>
</dbReference>
<name>A0A8S0XHG5_CYCAE</name>
<protein>
    <recommendedName>
        <fullName evidence="2">Chromo domain-containing protein</fullName>
    </recommendedName>
</protein>
<dbReference type="CDD" id="cd00024">
    <property type="entry name" value="CD_CSD"/>
    <property type="match status" value="1"/>
</dbReference>
<dbReference type="AlphaFoldDB" id="A0A8S0XHG5"/>